<organism evidence="2 3">
    <name type="scientific">Saitozyma podzolica</name>
    <dbReference type="NCBI Taxonomy" id="1890683"/>
    <lineage>
        <taxon>Eukaryota</taxon>
        <taxon>Fungi</taxon>
        <taxon>Dikarya</taxon>
        <taxon>Basidiomycota</taxon>
        <taxon>Agaricomycotina</taxon>
        <taxon>Tremellomycetes</taxon>
        <taxon>Tremellales</taxon>
        <taxon>Trimorphomycetaceae</taxon>
        <taxon>Saitozyma</taxon>
    </lineage>
</organism>
<evidence type="ECO:0000313" key="3">
    <source>
        <dbReference type="Proteomes" id="UP000279259"/>
    </source>
</evidence>
<accession>A0A427XTY0</accession>
<dbReference type="OrthoDB" id="2536450at2759"/>
<evidence type="ECO:0000313" key="2">
    <source>
        <dbReference type="EMBL" id="RSH82304.1"/>
    </source>
</evidence>
<name>A0A427XTY0_9TREE</name>
<keyword evidence="1" id="KW-0732">Signal</keyword>
<feature type="signal peptide" evidence="1">
    <location>
        <begin position="1"/>
        <end position="18"/>
    </location>
</feature>
<evidence type="ECO:0000256" key="1">
    <source>
        <dbReference type="SAM" id="SignalP"/>
    </source>
</evidence>
<reference evidence="2 3" key="1">
    <citation type="submission" date="2018-11" db="EMBL/GenBank/DDBJ databases">
        <title>Genome sequence of Saitozyma podzolica DSM 27192.</title>
        <authorList>
            <person name="Aliyu H."/>
            <person name="Gorte O."/>
            <person name="Ochsenreither K."/>
        </authorList>
    </citation>
    <scope>NUCLEOTIDE SEQUENCE [LARGE SCALE GENOMIC DNA]</scope>
    <source>
        <strain evidence="2 3">DSM 27192</strain>
    </source>
</reference>
<sequence>MRFGSSVVLLATAGVAVAQSVNISSLLQYADALLSANCTSTLESLVSNSTLATCLHVTDLAPILTSNSSIIPYTDKWLADVCYTAPCTNATLTQAATTIISGCAADLTKYNITNATIYDVVGQYPLAREVACLKTTKPFNATNVTAPATPYNTTNGTFCATSILTELQSYLGANLSLPYIATAALGGNATVVQLIEKIPTKALCSDCIFAAVDLIEEQYPGLGNISLGAINGTNTTLNQFLTGTCNATYSITKNGTLPSTITESAVNSTFPFNVTAGNVTYHPSNTSSAIPARNSSIAKRDVDITAAKRRWFGRV</sequence>
<dbReference type="EMBL" id="RSCD01000027">
    <property type="protein sequence ID" value="RSH82304.1"/>
    <property type="molecule type" value="Genomic_DNA"/>
</dbReference>
<gene>
    <name evidence="2" type="ORF">EHS25_006014</name>
</gene>
<keyword evidence="3" id="KW-1185">Reference proteome</keyword>
<comment type="caution">
    <text evidence="2">The sequence shown here is derived from an EMBL/GenBank/DDBJ whole genome shotgun (WGS) entry which is preliminary data.</text>
</comment>
<proteinExistence type="predicted"/>
<dbReference type="AlphaFoldDB" id="A0A427XTY0"/>
<feature type="chain" id="PRO_5019445343" evidence="1">
    <location>
        <begin position="19"/>
        <end position="315"/>
    </location>
</feature>
<dbReference type="Proteomes" id="UP000279259">
    <property type="component" value="Unassembled WGS sequence"/>
</dbReference>
<dbReference type="PANTHER" id="PTHR34862:SF1">
    <property type="entry name" value="SPARK DOMAIN-CONTAINING PROTEIN"/>
    <property type="match status" value="1"/>
</dbReference>
<dbReference type="PANTHER" id="PTHR34862">
    <property type="entry name" value="SPARK DOMAIN-CONTAINING PROTEIN"/>
    <property type="match status" value="1"/>
</dbReference>
<protein>
    <submittedName>
        <fullName evidence="2">Uncharacterized protein</fullName>
    </submittedName>
</protein>